<reference evidence="2" key="1">
    <citation type="submission" date="2023-06" db="EMBL/GenBank/DDBJ databases">
        <title>Genomic analysis of the entomopathogenic nematode Steinernema hermaphroditum.</title>
        <authorList>
            <person name="Schwarz E.M."/>
            <person name="Heppert J.K."/>
            <person name="Baniya A."/>
            <person name="Schwartz H.T."/>
            <person name="Tan C.-H."/>
            <person name="Antoshechkin I."/>
            <person name="Sternberg P.W."/>
            <person name="Goodrich-Blair H."/>
            <person name="Dillman A.R."/>
        </authorList>
    </citation>
    <scope>NUCLEOTIDE SEQUENCE</scope>
    <source>
        <strain evidence="2">PS9179</strain>
        <tissue evidence="2">Whole animal</tissue>
    </source>
</reference>
<protein>
    <recommendedName>
        <fullName evidence="1">F-box domain-containing protein</fullName>
    </recommendedName>
</protein>
<dbReference type="SMART" id="SM00256">
    <property type="entry name" value="FBOX"/>
    <property type="match status" value="1"/>
</dbReference>
<comment type="caution">
    <text evidence="2">The sequence shown here is derived from an EMBL/GenBank/DDBJ whole genome shotgun (WGS) entry which is preliminary data.</text>
</comment>
<accession>A0AA39IAH7</accession>
<gene>
    <name evidence="2" type="ORF">QR680_014155</name>
</gene>
<keyword evidence="3" id="KW-1185">Reference proteome</keyword>
<dbReference type="Proteomes" id="UP001175271">
    <property type="component" value="Unassembled WGS sequence"/>
</dbReference>
<sequence length="455" mass="53763">MCADLLPDELWIEILSWIAYQEDVSNCSTVCRQWHTILQRIHFQRRFSISESARCFPPKKEFGEFYICYNRQEYPLEVDFLPEFPVHHLLLSAKSISHPILRTFFDSSNFANIRTLRFFYIRANQDTDDDVRFVLSRPNLIHSLEQITIRGGCLEAPLVDFLGKTKALKTMLFPDGLHGTAVYKFIAENFDKAQSLERLIYSDYPYACESQIDTSQMKTYSLQICEALKEHPRKLLIQVEFNVHHFSSLFDKVVKLPSETEHLPLVYISIQRINGQMWIFSLVRDKNYLVFLHVSKPEDHRYFVKYFIERYVNGEVKKRSHFWSPDHRIAASSYEYDDEKLIFTISVERSGRTSFMGLNYSKLESSVNKRLFQEFGQPIFVRISDPYTFSRKDKKIANEFIIKSLTREMKRNERVDETYRWCIYAEEELKKYGSHDCRRMMCDVRLFGACGCCGG</sequence>
<dbReference type="EMBL" id="JAUCMV010000002">
    <property type="protein sequence ID" value="KAK0419457.1"/>
    <property type="molecule type" value="Genomic_DNA"/>
</dbReference>
<evidence type="ECO:0000313" key="3">
    <source>
        <dbReference type="Proteomes" id="UP001175271"/>
    </source>
</evidence>
<evidence type="ECO:0000313" key="2">
    <source>
        <dbReference type="EMBL" id="KAK0419457.1"/>
    </source>
</evidence>
<dbReference type="Pfam" id="PF12937">
    <property type="entry name" value="F-box-like"/>
    <property type="match status" value="1"/>
</dbReference>
<dbReference type="CDD" id="cd09917">
    <property type="entry name" value="F-box_SF"/>
    <property type="match status" value="1"/>
</dbReference>
<dbReference type="SUPFAM" id="SSF81383">
    <property type="entry name" value="F-box domain"/>
    <property type="match status" value="1"/>
</dbReference>
<dbReference type="InterPro" id="IPR001810">
    <property type="entry name" value="F-box_dom"/>
</dbReference>
<evidence type="ECO:0000259" key="1">
    <source>
        <dbReference type="SMART" id="SM00256"/>
    </source>
</evidence>
<dbReference type="Gene3D" id="3.80.10.10">
    <property type="entry name" value="Ribonuclease Inhibitor"/>
    <property type="match status" value="1"/>
</dbReference>
<dbReference type="InterPro" id="IPR036047">
    <property type="entry name" value="F-box-like_dom_sf"/>
</dbReference>
<organism evidence="2 3">
    <name type="scientific">Steinernema hermaphroditum</name>
    <dbReference type="NCBI Taxonomy" id="289476"/>
    <lineage>
        <taxon>Eukaryota</taxon>
        <taxon>Metazoa</taxon>
        <taxon>Ecdysozoa</taxon>
        <taxon>Nematoda</taxon>
        <taxon>Chromadorea</taxon>
        <taxon>Rhabditida</taxon>
        <taxon>Tylenchina</taxon>
        <taxon>Panagrolaimomorpha</taxon>
        <taxon>Strongyloidoidea</taxon>
        <taxon>Steinernematidae</taxon>
        <taxon>Steinernema</taxon>
    </lineage>
</organism>
<name>A0AA39IAH7_9BILA</name>
<dbReference type="AlphaFoldDB" id="A0AA39IAH7"/>
<proteinExistence type="predicted"/>
<dbReference type="InterPro" id="IPR032675">
    <property type="entry name" value="LRR_dom_sf"/>
</dbReference>
<feature type="domain" description="F-box" evidence="1">
    <location>
        <begin position="6"/>
        <end position="47"/>
    </location>
</feature>